<gene>
    <name evidence="2" type="ORF">AVDCRST_MAG01-01-953</name>
</gene>
<feature type="region of interest" description="Disordered" evidence="1">
    <location>
        <begin position="1"/>
        <end position="76"/>
    </location>
</feature>
<evidence type="ECO:0000313" key="2">
    <source>
        <dbReference type="EMBL" id="CAA9399962.1"/>
    </source>
</evidence>
<evidence type="ECO:0000256" key="1">
    <source>
        <dbReference type="SAM" id="MobiDB-lite"/>
    </source>
</evidence>
<feature type="non-terminal residue" evidence="2">
    <location>
        <position position="1"/>
    </location>
</feature>
<accession>A0A6J4NWP6</accession>
<dbReference type="EMBL" id="CADCUW010000144">
    <property type="protein sequence ID" value="CAA9399962.1"/>
    <property type="molecule type" value="Genomic_DNA"/>
</dbReference>
<name>A0A6J4NWP6_9ACTN</name>
<dbReference type="AlphaFoldDB" id="A0A6J4NWP6"/>
<feature type="non-terminal residue" evidence="2">
    <location>
        <position position="76"/>
    </location>
</feature>
<feature type="compositionally biased region" description="Basic residues" evidence="1">
    <location>
        <begin position="25"/>
        <end position="34"/>
    </location>
</feature>
<protein>
    <submittedName>
        <fullName evidence="2">Glutaredoxin and related proteins</fullName>
    </submittedName>
</protein>
<organism evidence="2">
    <name type="scientific">uncultured Rubrobacteraceae bacterium</name>
    <dbReference type="NCBI Taxonomy" id="349277"/>
    <lineage>
        <taxon>Bacteria</taxon>
        <taxon>Bacillati</taxon>
        <taxon>Actinomycetota</taxon>
        <taxon>Rubrobacteria</taxon>
        <taxon>Rubrobacterales</taxon>
        <taxon>Rubrobacteraceae</taxon>
        <taxon>environmental samples</taxon>
    </lineage>
</organism>
<feature type="compositionally biased region" description="Basic and acidic residues" evidence="1">
    <location>
        <begin position="35"/>
        <end position="56"/>
    </location>
</feature>
<proteinExistence type="predicted"/>
<sequence length="76" mass="8625">GRFGGALHRGGLRVQRGGPRGSGVARRRVRRVRRGERPRSARADARHHRWQPDRPRHSGRRQAGPNRLDGPRVRGV</sequence>
<reference evidence="2" key="1">
    <citation type="submission" date="2020-02" db="EMBL/GenBank/DDBJ databases">
        <authorList>
            <person name="Meier V. D."/>
        </authorList>
    </citation>
    <scope>NUCLEOTIDE SEQUENCE</scope>
    <source>
        <strain evidence="2">AVDCRST_MAG01</strain>
    </source>
</reference>